<organismHost>
    <name type="scientific">Gallus gallus</name>
    <name type="common">Chicken</name>
    <dbReference type="NCBI Taxonomy" id="9031"/>
</organismHost>
<evidence type="ECO:0000313" key="3">
    <source>
        <dbReference type="Proteomes" id="UP000008442"/>
    </source>
</evidence>
<evidence type="ECO:0000313" key="2">
    <source>
        <dbReference type="EMBL" id="BAA00958.1"/>
    </source>
</evidence>
<dbReference type="EMBL" id="D10068">
    <property type="protein sequence ID" value="BAA00958.1"/>
    <property type="molecule type" value="Genomic_DNA"/>
</dbReference>
<feature type="region of interest" description="Disordered" evidence="1">
    <location>
        <begin position="1"/>
        <end position="33"/>
    </location>
</feature>
<feature type="compositionally biased region" description="Basic and acidic residues" evidence="1">
    <location>
        <begin position="1"/>
        <end position="12"/>
    </location>
</feature>
<proteinExistence type="predicted"/>
<reference evidence="2 3" key="1">
    <citation type="journal article" date="1991" name="J. Gen. Virol.">
        <title>Molecular cloning and sequence analysis of the genome of chicken anaemia agent.</title>
        <authorList>
            <person name="Claessens J.A."/>
            <person name="Schrier C.C."/>
            <person name="Mockett A."/>
            <person name="Jagt E.H."/>
            <person name="Sondermeijer P.J."/>
        </authorList>
    </citation>
    <scope>NUCLEOTIDE SEQUENCE [LARGE SCALE GENOMIC DNA]</scope>
    <source>
        <strain evidence="3">Isolate USA 26p4</strain>
    </source>
</reference>
<dbReference type="PROSITE" id="PS51257">
    <property type="entry name" value="PROKAR_LIPOPROTEIN"/>
    <property type="match status" value="1"/>
</dbReference>
<evidence type="ECO:0000256" key="1">
    <source>
        <dbReference type="SAM" id="MobiDB-lite"/>
    </source>
</evidence>
<dbReference type="Proteomes" id="UP000008442">
    <property type="component" value="Genome"/>
</dbReference>
<name>O90704_CAV26</name>
<organism evidence="3">
    <name type="scientific">Chicken anemia virus (isolate USA 26p4)</name>
    <name type="common">CAV</name>
    <dbReference type="NCBI Taxonomy" id="73477"/>
    <lineage>
        <taxon>Viruses</taxon>
        <taxon>Monodnaviria</taxon>
        <taxon>Shotokuvirae</taxon>
        <taxon>Commensaviricota</taxon>
        <taxon>Cardeaviricetes</taxon>
        <taxon>Sanitavirales</taxon>
        <taxon>Anelloviridae</taxon>
        <taxon>Gyrovirus</taxon>
        <taxon>Gyrovirus chickenanemia</taxon>
    </lineage>
</organism>
<protein>
    <submittedName>
        <fullName evidence="2">Uncharacterized protein</fullName>
    </submittedName>
</protein>
<feature type="region of interest" description="Disordered" evidence="1">
    <location>
        <begin position="96"/>
        <end position="133"/>
    </location>
</feature>
<accession>O90704</accession>
<sequence length="133" mass="13921">MDESRDFARDSSKAGGRRPPGGPPPTSGACTGGYVIRTGGYVTKRRYRTGGYVTRTGGYVTANQKLPRCESDVSKMGGASLSIYCAHIPVGSRYTQGGPGGCTGTADNRPLGAVNRRLAERGNLGPAEPRRGK</sequence>